<feature type="region of interest" description="Disordered" evidence="1">
    <location>
        <begin position="682"/>
        <end position="701"/>
    </location>
</feature>
<sequence>MAPTISATSKAVAASPSPRKKILGERNNDAAHPIASSPGDLLAHGKPRGPPPPPPIEEALGAPRRLRLSLDGSPAPPPTAIAPCLGEVEVEKPMCKVHDEPGDAAAPYDPKTNFLSPRPQYLRYKPNPRVEQYRRSGSMRRLEDGFPSESSDDTTTTEEEGLSEEEHESSALASASDAGADPVVTVAAGILQPEPAPVSPPPRAPAPNPEEPAPTSPPARAPTPELQPAANPAPAPAEKKKKKRSSALRFLLVPPLVLVMFIAASFVCVPSPTGSPVMPLPKVSDYLLSVQELHPVELAAWLKQWSSSSFDFVTSYLNALASSREQEFFGPHSAANLSAAVADEADDGVGFYYTAAISARIFQHELEIQEVVSAGDTVNIAESEVQEMVSLGDAAVQEMVVQEPTGDGFVVEEVLNAETAEEVLDSSGEEMPSSSYQDLDIPSQSKSEPAQILDDTDVPSLQQDVQIDESQGDQEAPENDQEAQHGQKLGSDIWSGYSDKLSKSAVAGSVLAVLIVSAALTFHYMRTNEPVEQESAEQVEEAAQELVEQVEEVEQEPVEQLEQVENLIQEAARSILLQRVCNFRILWFKKLIRLVALVPRSTAAVYHLGLAGGGRTRVRKFCKVLSQCRGESPHHHTAVSPHMRRSLPKRYTYLIFSNLVCLFTYANVKFCFVPQKKEDEAMTPVRRSSRLRNNQVKSPEA</sequence>
<name>A0AAV5EM04_ELECO</name>
<dbReference type="PANTHER" id="PTHR34775">
    <property type="entry name" value="TRANSMEMBRANE PROTEIN"/>
    <property type="match status" value="1"/>
</dbReference>
<feature type="transmembrane region" description="Helical" evidence="2">
    <location>
        <begin position="247"/>
        <end position="267"/>
    </location>
</feature>
<feature type="region of interest" description="Disordered" evidence="1">
    <location>
        <begin position="1"/>
        <end position="59"/>
    </location>
</feature>
<feature type="region of interest" description="Disordered" evidence="1">
    <location>
        <begin position="421"/>
        <end position="449"/>
    </location>
</feature>
<feature type="compositionally biased region" description="Acidic residues" evidence="1">
    <location>
        <begin position="150"/>
        <end position="167"/>
    </location>
</feature>
<feature type="transmembrane region" description="Helical" evidence="2">
    <location>
        <begin position="651"/>
        <end position="668"/>
    </location>
</feature>
<accession>A0AAV5EM04</accession>
<dbReference type="EMBL" id="BQKI01000076">
    <property type="protein sequence ID" value="GJN23778.1"/>
    <property type="molecule type" value="Genomic_DNA"/>
</dbReference>
<reference evidence="3" key="1">
    <citation type="journal article" date="2018" name="DNA Res.">
        <title>Multiple hybrid de novo genome assembly of finger millet, an orphan allotetraploid crop.</title>
        <authorList>
            <person name="Hatakeyama M."/>
            <person name="Aluri S."/>
            <person name="Balachadran M.T."/>
            <person name="Sivarajan S.R."/>
            <person name="Patrignani A."/>
            <person name="Gruter S."/>
            <person name="Poveda L."/>
            <person name="Shimizu-Inatsugi R."/>
            <person name="Baeten J."/>
            <person name="Francoijs K.J."/>
            <person name="Nataraja K.N."/>
            <person name="Reddy Y.A.N."/>
            <person name="Phadnis S."/>
            <person name="Ravikumar R.L."/>
            <person name="Schlapbach R."/>
            <person name="Sreeman S.M."/>
            <person name="Shimizu K.K."/>
        </authorList>
    </citation>
    <scope>NUCLEOTIDE SEQUENCE</scope>
</reference>
<feature type="region of interest" description="Disordered" evidence="1">
    <location>
        <begin position="192"/>
        <end position="241"/>
    </location>
</feature>
<dbReference type="Proteomes" id="UP001054889">
    <property type="component" value="Unassembled WGS sequence"/>
</dbReference>
<keyword evidence="2" id="KW-0812">Transmembrane</keyword>
<dbReference type="AlphaFoldDB" id="A0AAV5EM04"/>
<proteinExistence type="predicted"/>
<feature type="compositionally biased region" description="Polar residues" evidence="1">
    <location>
        <begin position="691"/>
        <end position="701"/>
    </location>
</feature>
<feature type="compositionally biased region" description="Acidic residues" evidence="1">
    <location>
        <begin position="468"/>
        <end position="481"/>
    </location>
</feature>
<feature type="compositionally biased region" description="Pro residues" evidence="1">
    <location>
        <begin position="194"/>
        <end position="221"/>
    </location>
</feature>
<comment type="caution">
    <text evidence="3">The sequence shown here is derived from an EMBL/GenBank/DDBJ whole genome shotgun (WGS) entry which is preliminary data.</text>
</comment>
<evidence type="ECO:0000256" key="2">
    <source>
        <dbReference type="SAM" id="Phobius"/>
    </source>
</evidence>
<keyword evidence="2" id="KW-1133">Transmembrane helix</keyword>
<feature type="region of interest" description="Disordered" evidence="1">
    <location>
        <begin position="468"/>
        <end position="490"/>
    </location>
</feature>
<feature type="region of interest" description="Disordered" evidence="1">
    <location>
        <begin position="96"/>
        <end position="178"/>
    </location>
</feature>
<gene>
    <name evidence="3" type="primary">gb11457</name>
    <name evidence="3" type="ORF">PR202_gb11457</name>
</gene>
<reference evidence="3" key="2">
    <citation type="submission" date="2021-12" db="EMBL/GenBank/DDBJ databases">
        <title>Resequencing data analysis of finger millet.</title>
        <authorList>
            <person name="Hatakeyama M."/>
            <person name="Aluri S."/>
            <person name="Balachadran M.T."/>
            <person name="Sivarajan S.R."/>
            <person name="Poveda L."/>
            <person name="Shimizu-Inatsugi R."/>
            <person name="Schlapbach R."/>
            <person name="Sreeman S.M."/>
            <person name="Shimizu K.K."/>
        </authorList>
    </citation>
    <scope>NUCLEOTIDE SEQUENCE</scope>
</reference>
<feature type="compositionally biased region" description="Low complexity" evidence="1">
    <location>
        <begin position="222"/>
        <end position="232"/>
    </location>
</feature>
<feature type="compositionally biased region" description="Polar residues" evidence="1">
    <location>
        <begin position="432"/>
        <end position="448"/>
    </location>
</feature>
<keyword evidence="4" id="KW-1185">Reference proteome</keyword>
<evidence type="ECO:0000256" key="1">
    <source>
        <dbReference type="SAM" id="MobiDB-lite"/>
    </source>
</evidence>
<protein>
    <submittedName>
        <fullName evidence="3">Uncharacterized protein</fullName>
    </submittedName>
</protein>
<organism evidence="3 4">
    <name type="scientific">Eleusine coracana subsp. coracana</name>
    <dbReference type="NCBI Taxonomy" id="191504"/>
    <lineage>
        <taxon>Eukaryota</taxon>
        <taxon>Viridiplantae</taxon>
        <taxon>Streptophyta</taxon>
        <taxon>Embryophyta</taxon>
        <taxon>Tracheophyta</taxon>
        <taxon>Spermatophyta</taxon>
        <taxon>Magnoliopsida</taxon>
        <taxon>Liliopsida</taxon>
        <taxon>Poales</taxon>
        <taxon>Poaceae</taxon>
        <taxon>PACMAD clade</taxon>
        <taxon>Chloridoideae</taxon>
        <taxon>Cynodonteae</taxon>
        <taxon>Eleusininae</taxon>
        <taxon>Eleusine</taxon>
    </lineage>
</organism>
<dbReference type="PANTHER" id="PTHR34775:SF4">
    <property type="entry name" value="TRANSMEMBRANE PROTEIN"/>
    <property type="match status" value="1"/>
</dbReference>
<keyword evidence="2" id="KW-0472">Membrane</keyword>
<evidence type="ECO:0000313" key="4">
    <source>
        <dbReference type="Proteomes" id="UP001054889"/>
    </source>
</evidence>
<evidence type="ECO:0000313" key="3">
    <source>
        <dbReference type="EMBL" id="GJN23778.1"/>
    </source>
</evidence>